<dbReference type="EMBL" id="CM035435">
    <property type="protein sequence ID" value="KAH7290395.1"/>
    <property type="molecule type" value="Genomic_DNA"/>
</dbReference>
<proteinExistence type="predicted"/>
<dbReference type="PANTHER" id="PTHR35716:SF1">
    <property type="entry name" value="OS05G0574700 PROTEIN"/>
    <property type="match status" value="1"/>
</dbReference>
<gene>
    <name evidence="1" type="ORF">KP509_30G046800</name>
</gene>
<reference evidence="1" key="1">
    <citation type="submission" date="2021-08" db="EMBL/GenBank/DDBJ databases">
        <title>WGS assembly of Ceratopteris richardii.</title>
        <authorList>
            <person name="Marchant D.B."/>
            <person name="Chen G."/>
            <person name="Jenkins J."/>
            <person name="Shu S."/>
            <person name="Leebens-Mack J."/>
            <person name="Grimwood J."/>
            <person name="Schmutz J."/>
            <person name="Soltis P."/>
            <person name="Soltis D."/>
            <person name="Chen Z.-H."/>
        </authorList>
    </citation>
    <scope>NUCLEOTIDE SEQUENCE</scope>
    <source>
        <strain evidence="1">Whitten #5841</strain>
        <tissue evidence="1">Leaf</tissue>
    </source>
</reference>
<dbReference type="OrthoDB" id="10266005at2759"/>
<evidence type="ECO:0000313" key="1">
    <source>
        <dbReference type="EMBL" id="KAH7290395.1"/>
    </source>
</evidence>
<sequence length="212" mass="24255">MLSSLRRPLPLTSARKIQRGSSCAQGLRSRGLSLVPFLSLQLSASLWKSLIIFPLNVHCRKKEQGSKPLGPRFDMTAQEAINCQLEALRNNDNPHPDYGVEIMYRFAGFDPFQRSGYFGTSFDLGQFERFRRLFHHSTYQVLLGHKEVRILSSLFVNEHCFKQRVWVRGARPNEEEVFEFTLVQRVGGCWDGYWLTQSLLHDGDGISGGIAY</sequence>
<accession>A0A8T2R477</accession>
<keyword evidence="2" id="KW-1185">Reference proteome</keyword>
<comment type="caution">
    <text evidence="1">The sequence shown here is derived from an EMBL/GenBank/DDBJ whole genome shotgun (WGS) entry which is preliminary data.</text>
</comment>
<protein>
    <submittedName>
        <fullName evidence="1">Uncharacterized protein</fullName>
    </submittedName>
</protein>
<name>A0A8T2R477_CERRI</name>
<evidence type="ECO:0000313" key="2">
    <source>
        <dbReference type="Proteomes" id="UP000825935"/>
    </source>
</evidence>
<dbReference type="AlphaFoldDB" id="A0A8T2R477"/>
<dbReference type="Proteomes" id="UP000825935">
    <property type="component" value="Chromosome 30"/>
</dbReference>
<organism evidence="1 2">
    <name type="scientific">Ceratopteris richardii</name>
    <name type="common">Triangle waterfern</name>
    <dbReference type="NCBI Taxonomy" id="49495"/>
    <lineage>
        <taxon>Eukaryota</taxon>
        <taxon>Viridiplantae</taxon>
        <taxon>Streptophyta</taxon>
        <taxon>Embryophyta</taxon>
        <taxon>Tracheophyta</taxon>
        <taxon>Polypodiopsida</taxon>
        <taxon>Polypodiidae</taxon>
        <taxon>Polypodiales</taxon>
        <taxon>Pteridineae</taxon>
        <taxon>Pteridaceae</taxon>
        <taxon>Parkerioideae</taxon>
        <taxon>Ceratopteris</taxon>
    </lineage>
</organism>
<dbReference type="PANTHER" id="PTHR35716">
    <property type="entry name" value="OS05G0574700 PROTEIN-RELATED"/>
    <property type="match status" value="1"/>
</dbReference>